<name>A0A0A9FNY0_ARUDO</name>
<reference evidence="1" key="2">
    <citation type="journal article" date="2015" name="Data Brief">
        <title>Shoot transcriptome of the giant reed, Arundo donax.</title>
        <authorList>
            <person name="Barrero R.A."/>
            <person name="Guerrero F.D."/>
            <person name="Moolhuijzen P."/>
            <person name="Goolsby J.A."/>
            <person name="Tidwell J."/>
            <person name="Bellgard S.E."/>
            <person name="Bellgard M.I."/>
        </authorList>
    </citation>
    <scope>NUCLEOTIDE SEQUENCE</scope>
    <source>
        <tissue evidence="1">Shoot tissue taken approximately 20 cm above the soil surface</tissue>
    </source>
</reference>
<evidence type="ECO:0000313" key="1">
    <source>
        <dbReference type="EMBL" id="JAE12001.1"/>
    </source>
</evidence>
<sequence>MSSYHSRPRPKKTVALKLSRRKVKIKLLIWKILEDTIRTKITENGLTYLKWFISSTDHITAPPLQTEFSRLVEVRQRDQLIVSTTTDSGT</sequence>
<dbReference type="AlphaFoldDB" id="A0A0A9FNY0"/>
<accession>A0A0A9FNY0</accession>
<proteinExistence type="predicted"/>
<reference evidence="1" key="1">
    <citation type="submission" date="2014-09" db="EMBL/GenBank/DDBJ databases">
        <authorList>
            <person name="Magalhaes I.L.F."/>
            <person name="Oliveira U."/>
            <person name="Santos F.R."/>
            <person name="Vidigal T.H.D.A."/>
            <person name="Brescovit A.D."/>
            <person name="Santos A.J."/>
        </authorList>
    </citation>
    <scope>NUCLEOTIDE SEQUENCE</scope>
    <source>
        <tissue evidence="1">Shoot tissue taken approximately 20 cm above the soil surface</tissue>
    </source>
</reference>
<organism evidence="1">
    <name type="scientific">Arundo donax</name>
    <name type="common">Giant reed</name>
    <name type="synonym">Donax arundinaceus</name>
    <dbReference type="NCBI Taxonomy" id="35708"/>
    <lineage>
        <taxon>Eukaryota</taxon>
        <taxon>Viridiplantae</taxon>
        <taxon>Streptophyta</taxon>
        <taxon>Embryophyta</taxon>
        <taxon>Tracheophyta</taxon>
        <taxon>Spermatophyta</taxon>
        <taxon>Magnoliopsida</taxon>
        <taxon>Liliopsida</taxon>
        <taxon>Poales</taxon>
        <taxon>Poaceae</taxon>
        <taxon>PACMAD clade</taxon>
        <taxon>Arundinoideae</taxon>
        <taxon>Arundineae</taxon>
        <taxon>Arundo</taxon>
    </lineage>
</organism>
<dbReference type="EMBL" id="GBRH01185895">
    <property type="protein sequence ID" value="JAE12001.1"/>
    <property type="molecule type" value="Transcribed_RNA"/>
</dbReference>
<protein>
    <submittedName>
        <fullName evidence="1">Pco090977</fullName>
    </submittedName>
</protein>